<feature type="domain" description="Rhamnogalacturonase A/B/Epimerase-like pectate lyase" evidence="5">
    <location>
        <begin position="270"/>
        <end position="324"/>
    </location>
</feature>
<dbReference type="Pfam" id="PF00295">
    <property type="entry name" value="Glyco_hydro_28"/>
    <property type="match status" value="1"/>
</dbReference>
<dbReference type="InterPro" id="IPR011050">
    <property type="entry name" value="Pectin_lyase_fold/virulence"/>
</dbReference>
<gene>
    <name evidence="6" type="ORF">F5984_08990</name>
</gene>
<dbReference type="PANTHER" id="PTHR31339:SF9">
    <property type="entry name" value="PLASMIN AND FIBRONECTIN-BINDING PROTEIN A"/>
    <property type="match status" value="1"/>
</dbReference>
<dbReference type="GO" id="GO:0016788">
    <property type="term" value="F:hydrolase activity, acting on ester bonds"/>
    <property type="evidence" value="ECO:0007669"/>
    <property type="project" value="UniProtKB-ARBA"/>
</dbReference>
<dbReference type="SUPFAM" id="SSF52266">
    <property type="entry name" value="SGNH hydrolase"/>
    <property type="match status" value="1"/>
</dbReference>
<dbReference type="InterPro" id="IPR006626">
    <property type="entry name" value="PbH1"/>
</dbReference>
<keyword evidence="2 4" id="KW-0378">Hydrolase</keyword>
<keyword evidence="3 4" id="KW-0326">Glycosidase</keyword>
<dbReference type="InterPro" id="IPR012334">
    <property type="entry name" value="Pectin_lyas_fold"/>
</dbReference>
<proteinExistence type="inferred from homology"/>
<reference evidence="6 7" key="1">
    <citation type="submission" date="2019-10" db="EMBL/GenBank/DDBJ databases">
        <title>Rudanella paleaurantiibacter sp. nov., isolated from sludge.</title>
        <authorList>
            <person name="Xu S.Q."/>
        </authorList>
    </citation>
    <scope>NUCLEOTIDE SEQUENCE [LARGE SCALE GENOMIC DNA]</scope>
    <source>
        <strain evidence="6 7">HX-22-17</strain>
    </source>
</reference>
<dbReference type="Pfam" id="PF00657">
    <property type="entry name" value="Lipase_GDSL"/>
    <property type="match status" value="1"/>
</dbReference>
<dbReference type="InterPro" id="IPR051801">
    <property type="entry name" value="GH28_Enzymes"/>
</dbReference>
<sequence>MKFISRLAFLLILTAFRPADDKLRIFLIGDSTIADKRPFDAPETGWGMVFPTFFNEAVEVQNHAVNGRSTKSFRTLGHWKAVQNNLRPGDWVLIQFGHNDQKADDTTRFAAAQTDYRKNLIRYIEETRAKGANPVLITPVMRRKFDQAGQFVDQHGEYPGVVKAVAKQYRVPLIDLHSSSREALVQHGVEESKALFMHLPTKMYAKFPDGKEDNTHFSPYGAAVMASLVADGIRQNVSSLATFLKASPFTGKYAYELPHVAEPAFRKDTFNIVRYGAVADGVTNNARAINDAIEQCARAGGGTVLIPKGFWLTGPITLKSGVNLHTQAGALVQFSRNTTDFPLVKTTWEGVEAIRAQAPISGTDLDNIGITGQGVFDGAGEVWRPVKKGKLTGSQWANLLKSGGLLDAEKTTWYPTERALKGASAKRGGVVAEGYTLQNTEEIKEFVRPNLLVLTRCKRVLLENVTFQNSPAWCLHPVLCAHITLRNLTIRNPWYAQNGDGIDLESCRNGLVEGCTLDVGDDGICIKSGKDEEGRKRGVPTENIVVRNNTVFHGHGGFVIGSEMSGGVRNLFVSNCNFLGTDVGLRFKTARGRGGIVEKIYVSDINMTNIPGEAILFDMYYMAKDPVPQAGESNELPTIEAKPLNDGTPQFRDFHIRNVVCQGAETGILIRGLPEMAIKDIDIENAVLQANAGLVCVEADNIRLKNVTLLTKAKTVMTVQNSKNLTLDGIRYADNVDLLLRLLGDRSKNIRLLNTDKTKAKKDVEFGGQATAAMLAK</sequence>
<dbReference type="Gene3D" id="3.40.50.1110">
    <property type="entry name" value="SGNH hydrolase"/>
    <property type="match status" value="1"/>
</dbReference>
<dbReference type="SMART" id="SM00710">
    <property type="entry name" value="PbH1"/>
    <property type="match status" value="6"/>
</dbReference>
<comment type="similarity">
    <text evidence="1 4">Belongs to the glycosyl hydrolase 28 family.</text>
</comment>
<name>A0A7J5TZW9_9BACT</name>
<dbReference type="EMBL" id="WELI01000003">
    <property type="protein sequence ID" value="KAB7730957.1"/>
    <property type="molecule type" value="Genomic_DNA"/>
</dbReference>
<evidence type="ECO:0000256" key="4">
    <source>
        <dbReference type="RuleBase" id="RU361169"/>
    </source>
</evidence>
<keyword evidence="7" id="KW-1185">Reference proteome</keyword>
<dbReference type="InterPro" id="IPR037459">
    <property type="entry name" value="RhgT-like"/>
</dbReference>
<comment type="caution">
    <text evidence="6">The sequence shown here is derived from an EMBL/GenBank/DDBJ whole genome shotgun (WGS) entry which is preliminary data.</text>
</comment>
<evidence type="ECO:0000313" key="7">
    <source>
        <dbReference type="Proteomes" id="UP000488299"/>
    </source>
</evidence>
<evidence type="ECO:0000256" key="3">
    <source>
        <dbReference type="ARBA" id="ARBA00023295"/>
    </source>
</evidence>
<dbReference type="Proteomes" id="UP000488299">
    <property type="component" value="Unassembled WGS sequence"/>
</dbReference>
<dbReference type="GO" id="GO:0005975">
    <property type="term" value="P:carbohydrate metabolic process"/>
    <property type="evidence" value="ECO:0007669"/>
    <property type="project" value="InterPro"/>
</dbReference>
<dbReference type="GO" id="GO:0004650">
    <property type="term" value="F:polygalacturonase activity"/>
    <property type="evidence" value="ECO:0007669"/>
    <property type="project" value="InterPro"/>
</dbReference>
<dbReference type="AlphaFoldDB" id="A0A7J5TZW9"/>
<protein>
    <submittedName>
        <fullName evidence="6">GDSL family lipase</fullName>
    </submittedName>
</protein>
<dbReference type="InterPro" id="IPR036514">
    <property type="entry name" value="SGNH_hydro_sf"/>
</dbReference>
<evidence type="ECO:0000313" key="6">
    <source>
        <dbReference type="EMBL" id="KAB7730957.1"/>
    </source>
</evidence>
<dbReference type="PROSITE" id="PS00502">
    <property type="entry name" value="POLYGALACTURONASE"/>
    <property type="match status" value="1"/>
</dbReference>
<organism evidence="6 7">
    <name type="scientific">Rudanella paleaurantiibacter</name>
    <dbReference type="NCBI Taxonomy" id="2614655"/>
    <lineage>
        <taxon>Bacteria</taxon>
        <taxon>Pseudomonadati</taxon>
        <taxon>Bacteroidota</taxon>
        <taxon>Cytophagia</taxon>
        <taxon>Cytophagales</taxon>
        <taxon>Cytophagaceae</taxon>
        <taxon>Rudanella</taxon>
    </lineage>
</organism>
<dbReference type="InterPro" id="IPR000743">
    <property type="entry name" value="Glyco_hydro_28"/>
</dbReference>
<evidence type="ECO:0000256" key="2">
    <source>
        <dbReference type="ARBA" id="ARBA00022801"/>
    </source>
</evidence>
<accession>A0A7J5TZW9</accession>
<dbReference type="Pfam" id="PF12708">
    <property type="entry name" value="Pect-lyase_RHGA_epim"/>
    <property type="match status" value="1"/>
</dbReference>
<dbReference type="PANTHER" id="PTHR31339">
    <property type="entry name" value="PECTIN LYASE-RELATED"/>
    <property type="match status" value="1"/>
</dbReference>
<dbReference type="SUPFAM" id="SSF51126">
    <property type="entry name" value="Pectin lyase-like"/>
    <property type="match status" value="1"/>
</dbReference>
<evidence type="ECO:0000256" key="1">
    <source>
        <dbReference type="ARBA" id="ARBA00008834"/>
    </source>
</evidence>
<dbReference type="Gene3D" id="2.160.20.10">
    <property type="entry name" value="Single-stranded right-handed beta-helix, Pectin lyase-like"/>
    <property type="match status" value="1"/>
</dbReference>
<dbReference type="CDD" id="cd01821">
    <property type="entry name" value="Rhamnogalacturan_acetylesterase_like"/>
    <property type="match status" value="1"/>
</dbReference>
<dbReference type="RefSeq" id="WP_152123947.1">
    <property type="nucleotide sequence ID" value="NZ_WELI01000003.1"/>
</dbReference>
<dbReference type="InterPro" id="IPR001087">
    <property type="entry name" value="GDSL"/>
</dbReference>
<evidence type="ECO:0000259" key="5">
    <source>
        <dbReference type="Pfam" id="PF12708"/>
    </source>
</evidence>
<dbReference type="InterPro" id="IPR024535">
    <property type="entry name" value="RHGA/B-epi-like_pectate_lyase"/>
</dbReference>